<dbReference type="GO" id="GO:0005886">
    <property type="term" value="C:plasma membrane"/>
    <property type="evidence" value="ECO:0007669"/>
    <property type="project" value="TreeGrafter"/>
</dbReference>
<comment type="subcellular location">
    <subcellularLocation>
        <location evidence="1">Membrane</location>
        <topology evidence="1">Multi-pass membrane protein</topology>
    </subcellularLocation>
</comment>
<accession>A0AAD6ILX4</accession>
<evidence type="ECO:0000256" key="1">
    <source>
        <dbReference type="ARBA" id="ARBA00004141"/>
    </source>
</evidence>
<dbReference type="EMBL" id="JAQJZL010000002">
    <property type="protein sequence ID" value="KAJ6052220.1"/>
    <property type="molecule type" value="Genomic_DNA"/>
</dbReference>
<feature type="transmembrane region" description="Helical" evidence="7">
    <location>
        <begin position="486"/>
        <end position="503"/>
    </location>
</feature>
<protein>
    <recommendedName>
        <fullName evidence="10">Purine permease</fullName>
    </recommendedName>
</protein>
<evidence type="ECO:0000256" key="4">
    <source>
        <dbReference type="ARBA" id="ARBA00022692"/>
    </source>
</evidence>
<keyword evidence="5 7" id="KW-1133">Transmembrane helix</keyword>
<feature type="transmembrane region" description="Helical" evidence="7">
    <location>
        <begin position="214"/>
        <end position="236"/>
    </location>
</feature>
<dbReference type="AlphaFoldDB" id="A0AAD6ILX4"/>
<keyword evidence="3" id="KW-0813">Transport</keyword>
<evidence type="ECO:0000313" key="9">
    <source>
        <dbReference type="Proteomes" id="UP001219568"/>
    </source>
</evidence>
<dbReference type="PANTHER" id="PTHR42810">
    <property type="entry name" value="PURINE PERMEASE C1399.01C-RELATED"/>
    <property type="match status" value="1"/>
</dbReference>
<gene>
    <name evidence="8" type="ORF">N7460_002754</name>
</gene>
<organism evidence="8 9">
    <name type="scientific">Penicillium canescens</name>
    <dbReference type="NCBI Taxonomy" id="5083"/>
    <lineage>
        <taxon>Eukaryota</taxon>
        <taxon>Fungi</taxon>
        <taxon>Dikarya</taxon>
        <taxon>Ascomycota</taxon>
        <taxon>Pezizomycotina</taxon>
        <taxon>Eurotiomycetes</taxon>
        <taxon>Eurotiomycetidae</taxon>
        <taxon>Eurotiales</taxon>
        <taxon>Aspergillaceae</taxon>
        <taxon>Penicillium</taxon>
    </lineage>
</organism>
<keyword evidence="4 7" id="KW-0812">Transmembrane</keyword>
<evidence type="ECO:0000256" key="2">
    <source>
        <dbReference type="ARBA" id="ARBA00008821"/>
    </source>
</evidence>
<dbReference type="InterPro" id="IPR006043">
    <property type="entry name" value="NCS2"/>
</dbReference>
<evidence type="ECO:0000256" key="3">
    <source>
        <dbReference type="ARBA" id="ARBA00022448"/>
    </source>
</evidence>
<dbReference type="NCBIfam" id="TIGR00801">
    <property type="entry name" value="ncs2"/>
    <property type="match status" value="1"/>
</dbReference>
<feature type="transmembrane region" description="Helical" evidence="7">
    <location>
        <begin position="550"/>
        <end position="572"/>
    </location>
</feature>
<dbReference type="Pfam" id="PF00860">
    <property type="entry name" value="Xan_ur_permease"/>
    <property type="match status" value="1"/>
</dbReference>
<dbReference type="PANTHER" id="PTHR42810:SF2">
    <property type="entry name" value="PURINE PERMEASE C1399.01C-RELATED"/>
    <property type="match status" value="1"/>
</dbReference>
<dbReference type="PROSITE" id="PS01116">
    <property type="entry name" value="XANTH_URACIL_PERMASE"/>
    <property type="match status" value="1"/>
</dbReference>
<name>A0AAD6ILX4_PENCN</name>
<feature type="transmembrane region" description="Helical" evidence="7">
    <location>
        <begin position="510"/>
        <end position="530"/>
    </location>
</feature>
<feature type="transmembrane region" description="Helical" evidence="7">
    <location>
        <begin position="167"/>
        <end position="191"/>
    </location>
</feature>
<dbReference type="InterPro" id="IPR006042">
    <property type="entry name" value="Xan_ur_permease"/>
</dbReference>
<evidence type="ECO:0000256" key="6">
    <source>
        <dbReference type="ARBA" id="ARBA00023136"/>
    </source>
</evidence>
<feature type="transmembrane region" description="Helical" evidence="7">
    <location>
        <begin position="140"/>
        <end position="160"/>
    </location>
</feature>
<feature type="transmembrane region" description="Helical" evidence="7">
    <location>
        <begin position="452"/>
        <end position="474"/>
    </location>
</feature>
<reference evidence="8" key="2">
    <citation type="submission" date="2023-01" db="EMBL/GenBank/DDBJ databases">
        <authorList>
            <person name="Petersen C."/>
        </authorList>
    </citation>
    <scope>NUCLEOTIDE SEQUENCE</scope>
    <source>
        <strain evidence="8">IBT 15450</strain>
    </source>
</reference>
<reference evidence="8" key="1">
    <citation type="journal article" date="2023" name="IMA Fungus">
        <title>Comparative genomic study of the Penicillium genus elucidates a diverse pangenome and 15 lateral gene transfer events.</title>
        <authorList>
            <person name="Petersen C."/>
            <person name="Sorensen T."/>
            <person name="Nielsen M.R."/>
            <person name="Sondergaard T.E."/>
            <person name="Sorensen J.L."/>
            <person name="Fitzpatrick D.A."/>
            <person name="Frisvad J.C."/>
            <person name="Nielsen K.L."/>
        </authorList>
    </citation>
    <scope>NUCLEOTIDE SEQUENCE</scope>
    <source>
        <strain evidence="8">IBT 15450</strain>
    </source>
</reference>
<sequence>MNMDDQRKSPKEDLDLDDRRSQIIEVSPVAETRWQYLYRYFTTREGWIGDYVREPSHPSLQTLTRTPQDYLYLVTPNIWPLKKKYKDYEAPFYGLNDEVPILLTIILGLQHALTMIGSVVSPPLALASGAFYLSSEQSQYLVSAAFITTGIATAMQVTRVHLTKTPFYIGTGLLSVVGPTFDILAIAFSYASMRYANGTCPTSSDGSRLPCPDAWGAMLGTILCTVWIQILLSFVPPKTLNRIFPKIVTGTLLLLVGVYLISSGMENWGGSSNCNGGQGFYALCPDTAAPKPLPWGHPKLIGLGFSVFVTIIIVELFGSPLMRSASVVFGLAVGCAISGATGYWSRGNIDAAPVATFLWVHTFKLSVDGALVLPLLILFICEAVSCMPDILATAEISGVEIDGIEFNSRIQGGILCDGVGSLISALGTGLPMVSQAGNNGVISLTGCASRRAGWCASGFLILMGIFGKFGAVFGSMPPSVLGGMQVFLYSTIVVAGIKVLSLVEFTRRNRFILTTALGIGFIDIVSPSWFSQILDYSGSNVRLQGFEQGINLMVETPFIIAAVVGVFMNLVLPYDGNKKREGREGHPALPT</sequence>
<feature type="transmembrane region" description="Helical" evidence="7">
    <location>
        <begin position="243"/>
        <end position="262"/>
    </location>
</feature>
<dbReference type="GO" id="GO:0000324">
    <property type="term" value="C:fungal-type vacuole"/>
    <property type="evidence" value="ECO:0007669"/>
    <property type="project" value="TreeGrafter"/>
</dbReference>
<proteinExistence type="inferred from homology"/>
<comment type="caution">
    <text evidence="8">The sequence shown here is derived from an EMBL/GenBank/DDBJ whole genome shotgun (WGS) entry which is preliminary data.</text>
</comment>
<evidence type="ECO:0000256" key="7">
    <source>
        <dbReference type="SAM" id="Phobius"/>
    </source>
</evidence>
<dbReference type="Proteomes" id="UP001219568">
    <property type="component" value="Unassembled WGS sequence"/>
</dbReference>
<keyword evidence="6 7" id="KW-0472">Membrane</keyword>
<feature type="transmembrane region" description="Helical" evidence="7">
    <location>
        <begin position="325"/>
        <end position="345"/>
    </location>
</feature>
<evidence type="ECO:0008006" key="10">
    <source>
        <dbReference type="Google" id="ProtNLM"/>
    </source>
</evidence>
<feature type="transmembrane region" description="Helical" evidence="7">
    <location>
        <begin position="357"/>
        <end position="381"/>
    </location>
</feature>
<feature type="transmembrane region" description="Helical" evidence="7">
    <location>
        <begin position="101"/>
        <end position="120"/>
    </location>
</feature>
<feature type="transmembrane region" description="Helical" evidence="7">
    <location>
        <begin position="300"/>
        <end position="318"/>
    </location>
</feature>
<evidence type="ECO:0000313" key="8">
    <source>
        <dbReference type="EMBL" id="KAJ6052220.1"/>
    </source>
</evidence>
<dbReference type="GO" id="GO:0042907">
    <property type="term" value="F:xanthine transmembrane transporter activity"/>
    <property type="evidence" value="ECO:0007669"/>
    <property type="project" value="TreeGrafter"/>
</dbReference>
<comment type="similarity">
    <text evidence="2">Belongs to the nucleobase:cation symporter-2 (NCS2) (TC 2.A.40) family.</text>
</comment>
<keyword evidence="9" id="KW-1185">Reference proteome</keyword>
<evidence type="ECO:0000256" key="5">
    <source>
        <dbReference type="ARBA" id="ARBA00022989"/>
    </source>
</evidence>